<dbReference type="Pfam" id="PF04220">
    <property type="entry name" value="YihI"/>
    <property type="match status" value="1"/>
</dbReference>
<comment type="subunit">
    <text evidence="3">Interacts with Der.</text>
</comment>
<protein>
    <recommendedName>
        <fullName evidence="3">Der GTPase-activating protein YihI</fullName>
    </recommendedName>
</protein>
<feature type="compositionally biased region" description="Basic and acidic residues" evidence="4">
    <location>
        <begin position="61"/>
        <end position="71"/>
    </location>
</feature>
<dbReference type="GO" id="GO:0005096">
    <property type="term" value="F:GTPase activator activity"/>
    <property type="evidence" value="ECO:0007669"/>
    <property type="project" value="UniProtKB-KW"/>
</dbReference>
<dbReference type="HAMAP" id="MF_01058">
    <property type="entry name" value="GAP_YihI"/>
    <property type="match status" value="1"/>
</dbReference>
<organism evidence="5 6">
    <name type="scientific">Mangrovibacter plantisponsor</name>
    <dbReference type="NCBI Taxonomy" id="451513"/>
    <lineage>
        <taxon>Bacteria</taxon>
        <taxon>Pseudomonadati</taxon>
        <taxon>Pseudomonadota</taxon>
        <taxon>Gammaproteobacteria</taxon>
        <taxon>Enterobacterales</taxon>
        <taxon>Enterobacteriaceae</taxon>
        <taxon>Mangrovibacter</taxon>
    </lineage>
</organism>
<name>A0A317PW56_9ENTR</name>
<feature type="compositionally biased region" description="Low complexity" evidence="4">
    <location>
        <begin position="83"/>
        <end position="92"/>
    </location>
</feature>
<reference evidence="5 6" key="1">
    <citation type="submission" date="2018-05" db="EMBL/GenBank/DDBJ databases">
        <title>Genomic Encyclopedia of Type Strains, Phase IV (KMG-IV): sequencing the most valuable type-strain genomes for metagenomic binning, comparative biology and taxonomic classification.</title>
        <authorList>
            <person name="Goeker M."/>
        </authorList>
    </citation>
    <scope>NUCLEOTIDE SEQUENCE [LARGE SCALE GENOMIC DNA]</scope>
    <source>
        <strain evidence="5 6">DSM 19579</strain>
    </source>
</reference>
<gene>
    <name evidence="3" type="primary">yihI</name>
    <name evidence="5" type="ORF">DES37_113124</name>
</gene>
<feature type="region of interest" description="Disordered" evidence="4">
    <location>
        <begin position="32"/>
        <end position="132"/>
    </location>
</feature>
<dbReference type="GO" id="GO:0042254">
    <property type="term" value="P:ribosome biogenesis"/>
    <property type="evidence" value="ECO:0007669"/>
    <property type="project" value="UniProtKB-KW"/>
</dbReference>
<keyword evidence="1 3" id="KW-0343">GTPase activation</keyword>
<dbReference type="AlphaFoldDB" id="A0A317PW56"/>
<keyword evidence="2 3" id="KW-0690">Ribosome biogenesis</keyword>
<dbReference type="NCBIfam" id="NF003560">
    <property type="entry name" value="PRK05244.1-1"/>
    <property type="match status" value="1"/>
</dbReference>
<comment type="function">
    <text evidence="3">A GTPase-activating protein (GAP) that modifies Der/EngA GTPase function. May play a role in ribosome biogenesis.</text>
</comment>
<feature type="compositionally biased region" description="Acidic residues" evidence="4">
    <location>
        <begin position="189"/>
        <end position="200"/>
    </location>
</feature>
<evidence type="ECO:0000256" key="4">
    <source>
        <dbReference type="SAM" id="MobiDB-lite"/>
    </source>
</evidence>
<comment type="similarity">
    <text evidence="3">Belongs to the YihI family.</text>
</comment>
<accession>A0A317PW56</accession>
<feature type="compositionally biased region" description="Basic residues" evidence="4">
    <location>
        <begin position="32"/>
        <end position="41"/>
    </location>
</feature>
<evidence type="ECO:0000313" key="5">
    <source>
        <dbReference type="EMBL" id="PWW05421.1"/>
    </source>
</evidence>
<dbReference type="Proteomes" id="UP000246744">
    <property type="component" value="Unassembled WGS sequence"/>
</dbReference>
<sequence>MMGVKTKMAAGLPAAFFICLVSARFRRKSILNKKAQRRTVMKQHATAPRGKSPSKSRNKKSREELNQEGRERKRQKKHRGNPSGSRSGSEQGRQNHKGSRQQADSRIGSKKPVLLTSEQNVTNRQYKPKSEKPMLTPEAELEMLETDERLDALLERLEQGQVLSDDEQSWVNEKLDRIDALMQQLGLSYDDDESDEEQTEDMMRLLKGGHH</sequence>
<evidence type="ECO:0000256" key="2">
    <source>
        <dbReference type="ARBA" id="ARBA00022517"/>
    </source>
</evidence>
<evidence type="ECO:0000256" key="1">
    <source>
        <dbReference type="ARBA" id="ARBA00022468"/>
    </source>
</evidence>
<comment type="caution">
    <text evidence="5">The sequence shown here is derived from an EMBL/GenBank/DDBJ whole genome shotgun (WGS) entry which is preliminary data.</text>
</comment>
<feature type="compositionally biased region" description="Polar residues" evidence="4">
    <location>
        <begin position="116"/>
        <end position="125"/>
    </location>
</feature>
<evidence type="ECO:0000256" key="3">
    <source>
        <dbReference type="HAMAP-Rule" id="MF_01058"/>
    </source>
</evidence>
<feature type="region of interest" description="Disordered" evidence="4">
    <location>
        <begin position="188"/>
        <end position="211"/>
    </location>
</feature>
<keyword evidence="6" id="KW-1185">Reference proteome</keyword>
<dbReference type="EMBL" id="QGTS01000013">
    <property type="protein sequence ID" value="PWW05421.1"/>
    <property type="molecule type" value="Genomic_DNA"/>
</dbReference>
<proteinExistence type="inferred from homology"/>
<dbReference type="InterPro" id="IPR007336">
    <property type="entry name" value="YihI"/>
</dbReference>
<evidence type="ECO:0000313" key="6">
    <source>
        <dbReference type="Proteomes" id="UP000246744"/>
    </source>
</evidence>